<comment type="caution">
    <text evidence="1">The sequence shown here is derived from an EMBL/GenBank/DDBJ whole genome shotgun (WGS) entry which is preliminary data.</text>
</comment>
<evidence type="ECO:0000313" key="2">
    <source>
        <dbReference type="Proteomes" id="UP000018679"/>
    </source>
</evidence>
<protein>
    <submittedName>
        <fullName evidence="1">Hemolytic domain protein</fullName>
    </submittedName>
</protein>
<gene>
    <name evidence="1" type="ORF">L566_0100</name>
</gene>
<dbReference type="InterPro" id="IPR002696">
    <property type="entry name" value="Membr_insert_effic_factor_YidD"/>
</dbReference>
<evidence type="ECO:0000313" key="1">
    <source>
        <dbReference type="EMBL" id="ETH31948.1"/>
    </source>
</evidence>
<proteinExistence type="predicted"/>
<dbReference type="Pfam" id="PF01809">
    <property type="entry name" value="YidD"/>
    <property type="match status" value="1"/>
</dbReference>
<dbReference type="PROSITE" id="PS51257">
    <property type="entry name" value="PROKAR_LIPOPROTEIN"/>
    <property type="match status" value="1"/>
</dbReference>
<reference evidence="1 2" key="1">
    <citation type="journal article" date="2013" name="Genome Announc.">
        <title>Genome Sequences of 28 Bordetella pertussis U.S. Outbreak Strains Dating from 2010 to 2012.</title>
        <authorList>
            <person name="Harvill E.T."/>
            <person name="Goodfield L.L."/>
            <person name="Ivanov Y."/>
            <person name="Meyer J.A."/>
            <person name="Newth C."/>
            <person name="Cassiday P."/>
            <person name="Tondella M.L."/>
            <person name="Liao P."/>
            <person name="Zimmerman J."/>
            <person name="Meert K."/>
            <person name="Wessel D."/>
            <person name="Berger J."/>
            <person name="Dean J.M."/>
            <person name="Holubkov R."/>
            <person name="Burr J."/>
            <person name="Liu T."/>
            <person name="Brinkac L."/>
            <person name="Kim M."/>
            <person name="Losada L."/>
        </authorList>
    </citation>
    <scope>NUCLEOTIDE SEQUENCE [LARGE SCALE GENOMIC DNA]</scope>
    <source>
        <strain evidence="1 2">CHLA-26</strain>
    </source>
</reference>
<dbReference type="Proteomes" id="UP000018679">
    <property type="component" value="Unassembled WGS sequence"/>
</dbReference>
<name>A0AAI9NG24_BORPT</name>
<accession>A0AAI9NG24</accession>
<organism evidence="1 2">
    <name type="scientific">Bordetella pertussis CHLA-26</name>
    <dbReference type="NCBI Taxonomy" id="1331284"/>
    <lineage>
        <taxon>Bacteria</taxon>
        <taxon>Pseudomonadati</taxon>
        <taxon>Pseudomonadota</taxon>
        <taxon>Betaproteobacteria</taxon>
        <taxon>Burkholderiales</taxon>
        <taxon>Alcaligenaceae</taxon>
        <taxon>Bordetella</taxon>
    </lineage>
</organism>
<dbReference type="AlphaFoldDB" id="A0AAI9NG24"/>
<dbReference type="EMBL" id="AXSB02000007">
    <property type="protein sequence ID" value="ETH31948.1"/>
    <property type="molecule type" value="Genomic_DNA"/>
</dbReference>
<sequence>MAARRIGRCHPWSPGGYDPVPPGHGAGAQACCAHRHRTEPD</sequence>